<evidence type="ECO:0000313" key="2">
    <source>
        <dbReference type="Proteomes" id="UP000472266"/>
    </source>
</evidence>
<proteinExistence type="predicted"/>
<name>A0A672URJ5_STRHB</name>
<dbReference type="Proteomes" id="UP000472266">
    <property type="component" value="Chromosome 11"/>
</dbReference>
<protein>
    <submittedName>
        <fullName evidence="1">Uncharacterized protein</fullName>
    </submittedName>
</protein>
<dbReference type="InParanoid" id="A0A672URJ5"/>
<sequence>QASSPQVENCIVSALGETRALYPSNWDALLLSQGCEITAEQFFHQRRLSSVLVDCFQKKSK</sequence>
<dbReference type="AlphaFoldDB" id="A0A672URJ5"/>
<accession>A0A672URJ5</accession>
<keyword evidence="2" id="KW-1185">Reference proteome</keyword>
<reference evidence="1" key="2">
    <citation type="submission" date="2025-08" db="UniProtKB">
        <authorList>
            <consortium name="Ensembl"/>
        </authorList>
    </citation>
    <scope>IDENTIFICATION</scope>
</reference>
<organism evidence="1 2">
    <name type="scientific">Strigops habroptila</name>
    <name type="common">Kakapo</name>
    <dbReference type="NCBI Taxonomy" id="2489341"/>
    <lineage>
        <taxon>Eukaryota</taxon>
        <taxon>Metazoa</taxon>
        <taxon>Chordata</taxon>
        <taxon>Craniata</taxon>
        <taxon>Vertebrata</taxon>
        <taxon>Euteleostomi</taxon>
        <taxon>Archelosauria</taxon>
        <taxon>Archosauria</taxon>
        <taxon>Dinosauria</taxon>
        <taxon>Saurischia</taxon>
        <taxon>Theropoda</taxon>
        <taxon>Coelurosauria</taxon>
        <taxon>Aves</taxon>
        <taxon>Neognathae</taxon>
        <taxon>Neoaves</taxon>
        <taxon>Telluraves</taxon>
        <taxon>Australaves</taxon>
        <taxon>Psittaciformes</taxon>
        <taxon>Psittacidae</taxon>
        <taxon>Strigops</taxon>
    </lineage>
</organism>
<reference evidence="1 2" key="1">
    <citation type="submission" date="2019-11" db="EMBL/GenBank/DDBJ databases">
        <title>Strigops habroptila (kakapo) genome, bStrHab1, primary haplotype, v2.</title>
        <authorList>
            <person name="Jarvis E.D."/>
            <person name="Howard J."/>
            <person name="Rhie A."/>
            <person name="Phillippy A."/>
            <person name="Korlach J."/>
            <person name="Digby A."/>
            <person name="Iorns D."/>
            <person name="Eason D."/>
            <person name="Robertson B."/>
            <person name="Raemaekers T."/>
            <person name="Howe K."/>
            <person name="Lewin H."/>
            <person name="Damas J."/>
            <person name="Hastie A."/>
            <person name="Tracey A."/>
            <person name="Chow W."/>
            <person name="Fedrigo O."/>
        </authorList>
    </citation>
    <scope>NUCLEOTIDE SEQUENCE [LARGE SCALE GENOMIC DNA]</scope>
</reference>
<evidence type="ECO:0000313" key="1">
    <source>
        <dbReference type="Ensembl" id="ENSSHBP00005017570.1"/>
    </source>
</evidence>
<reference evidence="1" key="3">
    <citation type="submission" date="2025-09" db="UniProtKB">
        <authorList>
            <consortium name="Ensembl"/>
        </authorList>
    </citation>
    <scope>IDENTIFICATION</scope>
</reference>
<dbReference type="Ensembl" id="ENSSHBT00005021001.1">
    <property type="protein sequence ID" value="ENSSHBP00005017570.1"/>
    <property type="gene ID" value="ENSSHBG00005015206.1"/>
</dbReference>